<feature type="short sequence motif" description="VHIID" evidence="5">
    <location>
        <begin position="435"/>
        <end position="439"/>
    </location>
</feature>
<dbReference type="PANTHER" id="PTHR31636">
    <property type="entry name" value="OSJNBA0084A10.13 PROTEIN-RELATED"/>
    <property type="match status" value="1"/>
</dbReference>
<dbReference type="SMR" id="A0A6A6MH37"/>
<name>A0A6A6MH37_HEVBR</name>
<evidence type="ECO:0000256" key="3">
    <source>
        <dbReference type="ARBA" id="ARBA00023163"/>
    </source>
</evidence>
<comment type="similarity">
    <text evidence="5">Belongs to the GRAS family.</text>
</comment>
<evidence type="ECO:0000256" key="4">
    <source>
        <dbReference type="ARBA" id="ARBA00023242"/>
    </source>
</evidence>
<dbReference type="PROSITE" id="PS50985">
    <property type="entry name" value="GRAS"/>
    <property type="match status" value="1"/>
</dbReference>
<proteinExistence type="inferred from homology"/>
<evidence type="ECO:0000256" key="1">
    <source>
        <dbReference type="ARBA" id="ARBA00004123"/>
    </source>
</evidence>
<evidence type="ECO:0000256" key="5">
    <source>
        <dbReference type="PROSITE-ProRule" id="PRU01191"/>
    </source>
</evidence>
<comment type="subcellular location">
    <subcellularLocation>
        <location evidence="1">Nucleus</location>
    </subcellularLocation>
</comment>
<dbReference type="EMBL" id="JAAGAX010000006">
    <property type="protein sequence ID" value="KAF2311862.1"/>
    <property type="molecule type" value="Genomic_DNA"/>
</dbReference>
<evidence type="ECO:0000313" key="7">
    <source>
        <dbReference type="EMBL" id="KAF2311862.1"/>
    </source>
</evidence>
<feature type="region of interest" description="Leucine repeat I (LRI)" evidence="5">
    <location>
        <begin position="325"/>
        <end position="385"/>
    </location>
</feature>
<evidence type="ECO:0000313" key="8">
    <source>
        <dbReference type="Proteomes" id="UP000467840"/>
    </source>
</evidence>
<feature type="region of interest" description="Leucine repeat II (LRII)" evidence="5">
    <location>
        <begin position="485"/>
        <end position="517"/>
    </location>
</feature>
<organism evidence="6 8">
    <name type="scientific">Hevea brasiliensis</name>
    <name type="common">Para rubber tree</name>
    <name type="synonym">Siphonia brasiliensis</name>
    <dbReference type="NCBI Taxonomy" id="3981"/>
    <lineage>
        <taxon>Eukaryota</taxon>
        <taxon>Viridiplantae</taxon>
        <taxon>Streptophyta</taxon>
        <taxon>Embryophyta</taxon>
        <taxon>Tracheophyta</taxon>
        <taxon>Spermatophyta</taxon>
        <taxon>Magnoliopsida</taxon>
        <taxon>eudicotyledons</taxon>
        <taxon>Gunneridae</taxon>
        <taxon>Pentapetalae</taxon>
        <taxon>rosids</taxon>
        <taxon>fabids</taxon>
        <taxon>Malpighiales</taxon>
        <taxon>Euphorbiaceae</taxon>
        <taxon>Crotonoideae</taxon>
        <taxon>Micrandreae</taxon>
        <taxon>Hevea</taxon>
    </lineage>
</organism>
<dbReference type="Proteomes" id="UP000467840">
    <property type="component" value="Chromosome 14"/>
</dbReference>
<dbReference type="Pfam" id="PF03514">
    <property type="entry name" value="GRAS"/>
    <property type="match status" value="1"/>
</dbReference>
<keyword evidence="8" id="KW-1185">Reference proteome</keyword>
<dbReference type="InterPro" id="IPR005202">
    <property type="entry name" value="TF_GRAS"/>
</dbReference>
<reference evidence="6 8" key="1">
    <citation type="journal article" date="2020" name="Mol. Plant">
        <title>The Chromosome-Based Rubber Tree Genome Provides New Insights into Spurge Genome Evolution and Rubber Biosynthesis.</title>
        <authorList>
            <person name="Liu J."/>
            <person name="Shi C."/>
            <person name="Shi C.C."/>
            <person name="Li W."/>
            <person name="Zhang Q.J."/>
            <person name="Zhang Y."/>
            <person name="Li K."/>
            <person name="Lu H.F."/>
            <person name="Shi C."/>
            <person name="Zhu S.T."/>
            <person name="Xiao Z.Y."/>
            <person name="Nan H."/>
            <person name="Yue Y."/>
            <person name="Zhu X.G."/>
            <person name="Wu Y."/>
            <person name="Hong X.N."/>
            <person name="Fan G.Y."/>
            <person name="Tong Y."/>
            <person name="Zhang D."/>
            <person name="Mao C.L."/>
            <person name="Liu Y.L."/>
            <person name="Hao S.J."/>
            <person name="Liu W.Q."/>
            <person name="Lv M.Q."/>
            <person name="Zhang H.B."/>
            <person name="Liu Y."/>
            <person name="Hu-Tang G.R."/>
            <person name="Wang J.P."/>
            <person name="Wang J.H."/>
            <person name="Sun Y.H."/>
            <person name="Ni S.B."/>
            <person name="Chen W.B."/>
            <person name="Zhang X.C."/>
            <person name="Jiao Y.N."/>
            <person name="Eichler E.E."/>
            <person name="Li G.H."/>
            <person name="Liu X."/>
            <person name="Gao L.Z."/>
        </authorList>
    </citation>
    <scope>NUCLEOTIDE SEQUENCE [LARGE SCALE GENOMIC DNA]</scope>
    <source>
        <strain evidence="8">cv. GT1</strain>
        <tissue evidence="6">Leaf</tissue>
    </source>
</reference>
<comment type="caution">
    <text evidence="6">The sequence shown here is derived from an EMBL/GenBank/DDBJ whole genome shotgun (WGS) entry which is preliminary data.</text>
</comment>
<sequence length="701" mass="79807">MNGDECECGSFAVTSNHNSVDGFEFNLASMNPLSISANLQSPSANIPSMESSSNSDSPYNSETFDFSHAFFKYINDVLMEEESEDKPYMLQDCLALHAAEKSLYEVLGEKYPPSSDQFPFPIHRNAVGPDENVTPTSSVDSSNMATEFNWISDESSVLQPPHNEFIFPPLDLCGDINSSGKVSGVMGNVNMSPPYNYSVILAPATTSKPSKPPDLEKDLAEQYVVNDGRFYASNPSRGRKNYQPDDNCCFEEGRRKKHSAVLAGESEQLEIFDNSFLRKVENNEATPCPLYDASRNEESKKLQQNEQSQASNSRIRRLANDREMMDLSTRLIYCAQAVGSGDQRTAYEQLKQIRLHASPFGNGNQRMAHYFANALEARLAGTENLVQNVIAGPSTTVADILKAYQLYVSICPFRKMTNFFTNRTIAKVVDKANRLHIIDFGISYGFQWPCFIYRQSTRPGGPPKIRITGIDYPQPGFRPAERVEETGRRLKRLADRLNVPFEYNAIAQKWETIRFEDLKIHGDEVVAVCCMYRLKNLPDDTIMLDSPRDTVLKLIKRINPDIFVHGVVNGSFNAPFFNTRFRETLFHYSALFDMLEANATREDQERLVFERELIGKDVMNVIACEGTDRFERPETYKQWQNRNSRIGFRQLPLHQDIMKRVRNIKSDYHKNFVIDEDGHWMLMGWKGRIIHAISAWEAVQE</sequence>
<protein>
    <submittedName>
        <fullName evidence="6">Uncharacterized protein</fullName>
    </submittedName>
</protein>
<keyword evidence="3" id="KW-0804">Transcription</keyword>
<evidence type="ECO:0000256" key="2">
    <source>
        <dbReference type="ARBA" id="ARBA00023015"/>
    </source>
</evidence>
<evidence type="ECO:0000313" key="6">
    <source>
        <dbReference type="EMBL" id="KAF2311825.1"/>
    </source>
</evidence>
<keyword evidence="4" id="KW-0539">Nucleus</keyword>
<comment type="caution">
    <text evidence="5">Lacks conserved residue(s) required for the propagation of feature annotation.</text>
</comment>
<accession>A0A6A6MH37</accession>
<feature type="region of interest" description="VHIID" evidence="5">
    <location>
        <begin position="404"/>
        <end position="469"/>
    </location>
</feature>
<dbReference type="AlphaFoldDB" id="A0A6A6MH37"/>
<dbReference type="GO" id="GO:0005634">
    <property type="term" value="C:nucleus"/>
    <property type="evidence" value="ECO:0007669"/>
    <property type="project" value="UniProtKB-SubCell"/>
</dbReference>
<keyword evidence="2" id="KW-0805">Transcription regulation</keyword>
<dbReference type="EMBL" id="JAAGAX010000006">
    <property type="protein sequence ID" value="KAF2311825.1"/>
    <property type="molecule type" value="Genomic_DNA"/>
</dbReference>
<feature type="region of interest" description="SAW" evidence="5">
    <location>
        <begin position="623"/>
        <end position="697"/>
    </location>
</feature>
<gene>
    <name evidence="6" type="ORF">GH714_026937</name>
    <name evidence="7" type="ORF">GH714_027041</name>
</gene>